<dbReference type="ExpressionAtlas" id="A0A2K2DCX6">
    <property type="expression patterns" value="baseline"/>
</dbReference>
<dbReference type="AlphaFoldDB" id="A0A2K2DCX6"/>
<evidence type="ECO:0000256" key="3">
    <source>
        <dbReference type="ARBA" id="ARBA00022761"/>
    </source>
</evidence>
<keyword evidence="3" id="KW-0758">Storage protein</keyword>
<feature type="domain" description="Bifunctional inhibitor/plant lipid transfer protein/seed storage helical" evidence="8">
    <location>
        <begin position="27"/>
        <end position="78"/>
    </location>
</feature>
<dbReference type="InterPro" id="IPR001954">
    <property type="entry name" value="Glia_glutenin"/>
</dbReference>
<evidence type="ECO:0000256" key="5">
    <source>
        <dbReference type="ARBA" id="ARBA00041747"/>
    </source>
</evidence>
<dbReference type="SUPFAM" id="SSF47699">
    <property type="entry name" value="Bifunctional inhibitor/lipid-transfer protein/seed storage 2S albumin"/>
    <property type="match status" value="1"/>
</dbReference>
<protein>
    <recommendedName>
        <fullName evidence="5">Prolamin</fullName>
    </recommendedName>
</protein>
<dbReference type="EMBL" id="CM000881">
    <property type="protein sequence ID" value="PNT72131.1"/>
    <property type="molecule type" value="Genomic_DNA"/>
</dbReference>
<evidence type="ECO:0000313" key="9">
    <source>
        <dbReference type="EMBL" id="PNT72131.1"/>
    </source>
</evidence>
<feature type="signal peptide" evidence="7">
    <location>
        <begin position="1"/>
        <end position="20"/>
    </location>
</feature>
<feature type="chain" id="PRO_5033311675" description="Prolamin" evidence="7">
    <location>
        <begin position="21"/>
        <end position="108"/>
    </location>
</feature>
<evidence type="ECO:0000313" key="11">
    <source>
        <dbReference type="Proteomes" id="UP000008810"/>
    </source>
</evidence>
<reference evidence="9 10" key="1">
    <citation type="journal article" date="2010" name="Nature">
        <title>Genome sequencing and analysis of the model grass Brachypodium distachyon.</title>
        <authorList>
            <consortium name="International Brachypodium Initiative"/>
        </authorList>
    </citation>
    <scope>NUCLEOTIDE SEQUENCE [LARGE SCALE GENOMIC DNA]</scope>
    <source>
        <strain evidence="9 10">Bd21</strain>
    </source>
</reference>
<dbReference type="Gramene" id="PNT72131">
    <property type="protein sequence ID" value="PNT72131"/>
    <property type="gene ID" value="BRADI_2g39911v3"/>
</dbReference>
<dbReference type="InterPro" id="IPR036312">
    <property type="entry name" value="Bifun_inhib/LTP/seed_sf"/>
</dbReference>
<gene>
    <name evidence="9" type="ORF">BRADI_2g39911v3</name>
</gene>
<keyword evidence="7" id="KW-0732">Signal</keyword>
<reference evidence="10" key="3">
    <citation type="submission" date="2018-08" db="UniProtKB">
        <authorList>
            <consortium name="EnsemblPlants"/>
        </authorList>
    </citation>
    <scope>IDENTIFICATION</scope>
    <source>
        <strain evidence="10">cv. Bd21</strain>
    </source>
</reference>
<name>A0A2K2DCX6_BRADI</name>
<dbReference type="Gene3D" id="1.10.110.10">
    <property type="entry name" value="Plant lipid-transfer and hydrophobic proteins"/>
    <property type="match status" value="1"/>
</dbReference>
<proteinExistence type="inferred from homology"/>
<keyword evidence="11" id="KW-1185">Reference proteome</keyword>
<dbReference type="EnsemblPlants" id="PNT72131">
    <property type="protein sequence ID" value="PNT72131"/>
    <property type="gene ID" value="BRADI_2g39911v3"/>
</dbReference>
<keyword evidence="2" id="KW-0677">Repeat</keyword>
<reference evidence="9" key="2">
    <citation type="submission" date="2017-06" db="EMBL/GenBank/DDBJ databases">
        <title>WGS assembly of Brachypodium distachyon.</title>
        <authorList>
            <consortium name="The International Brachypodium Initiative"/>
            <person name="Lucas S."/>
            <person name="Harmon-Smith M."/>
            <person name="Lail K."/>
            <person name="Tice H."/>
            <person name="Grimwood J."/>
            <person name="Bruce D."/>
            <person name="Barry K."/>
            <person name="Shu S."/>
            <person name="Lindquist E."/>
            <person name="Wang M."/>
            <person name="Pitluck S."/>
            <person name="Vogel J.P."/>
            <person name="Garvin D.F."/>
            <person name="Mockler T.C."/>
            <person name="Schmutz J."/>
            <person name="Rokhsar D."/>
            <person name="Bevan M.W."/>
        </authorList>
    </citation>
    <scope>NUCLEOTIDE SEQUENCE</scope>
    <source>
        <strain evidence="9">Bd21</strain>
    </source>
</reference>
<evidence type="ECO:0000256" key="4">
    <source>
        <dbReference type="ARBA" id="ARBA00023129"/>
    </source>
</evidence>
<evidence type="ECO:0000259" key="8">
    <source>
        <dbReference type="Pfam" id="PF00234"/>
    </source>
</evidence>
<dbReference type="Pfam" id="PF00234">
    <property type="entry name" value="Tryp_alpha_amyl"/>
    <property type="match status" value="1"/>
</dbReference>
<accession>A0A2K2DCX6</accession>
<dbReference type="InterPro" id="IPR016140">
    <property type="entry name" value="Bifunc_inhib/LTP/seed_store"/>
</dbReference>
<evidence type="ECO:0000256" key="7">
    <source>
        <dbReference type="SAM" id="SignalP"/>
    </source>
</evidence>
<evidence type="ECO:0000256" key="1">
    <source>
        <dbReference type="ARBA" id="ARBA00007506"/>
    </source>
</evidence>
<evidence type="ECO:0000256" key="6">
    <source>
        <dbReference type="SAM" id="MobiDB-lite"/>
    </source>
</evidence>
<dbReference type="Proteomes" id="UP000008810">
    <property type="component" value="Chromosome 2"/>
</dbReference>
<dbReference type="GO" id="GO:0045735">
    <property type="term" value="F:nutrient reservoir activity"/>
    <property type="evidence" value="ECO:0007669"/>
    <property type="project" value="UniProtKB-KW"/>
</dbReference>
<dbReference type="PANTHER" id="PTHR33454:SF7">
    <property type="entry name" value="ALPHA_BETA-GLIADIN MM1"/>
    <property type="match status" value="1"/>
</dbReference>
<comment type="similarity">
    <text evidence="1">Belongs to the gliadin/glutenin family.</text>
</comment>
<sequence>MKTFLILSLLTIAVATTATGQLELTKCEEFLLQRCTPATSYQGSCQALQDRCCQQLAVVVPWQCGAIADAVHRVIMHQREQKQQPWDGAHFSEEIIDPTHTAETLGAD</sequence>
<organism evidence="9">
    <name type="scientific">Brachypodium distachyon</name>
    <name type="common">Purple false brome</name>
    <name type="synonym">Trachynia distachya</name>
    <dbReference type="NCBI Taxonomy" id="15368"/>
    <lineage>
        <taxon>Eukaryota</taxon>
        <taxon>Viridiplantae</taxon>
        <taxon>Streptophyta</taxon>
        <taxon>Embryophyta</taxon>
        <taxon>Tracheophyta</taxon>
        <taxon>Spermatophyta</taxon>
        <taxon>Magnoliopsida</taxon>
        <taxon>Liliopsida</taxon>
        <taxon>Poales</taxon>
        <taxon>Poaceae</taxon>
        <taxon>BOP clade</taxon>
        <taxon>Pooideae</taxon>
        <taxon>Stipodae</taxon>
        <taxon>Brachypodieae</taxon>
        <taxon>Brachypodium</taxon>
    </lineage>
</organism>
<keyword evidence="4" id="KW-0708">Seed storage protein</keyword>
<dbReference type="InParanoid" id="A0A2K2DCX6"/>
<evidence type="ECO:0000313" key="10">
    <source>
        <dbReference type="EnsemblPlants" id="PNT72131"/>
    </source>
</evidence>
<dbReference type="PANTHER" id="PTHR33454">
    <property type="entry name" value="PROLAMIN PPROL 14P"/>
    <property type="match status" value="1"/>
</dbReference>
<evidence type="ECO:0000256" key="2">
    <source>
        <dbReference type="ARBA" id="ARBA00022737"/>
    </source>
</evidence>
<feature type="region of interest" description="Disordered" evidence="6">
    <location>
        <begin position="83"/>
        <end position="108"/>
    </location>
</feature>